<reference evidence="3 4" key="1">
    <citation type="submission" date="2024-05" db="EMBL/GenBank/DDBJ databases">
        <authorList>
            <person name="Wallberg A."/>
        </authorList>
    </citation>
    <scope>NUCLEOTIDE SEQUENCE [LARGE SCALE GENOMIC DNA]</scope>
</reference>
<dbReference type="AlphaFoldDB" id="A0AAV2RUW8"/>
<feature type="non-terminal residue" evidence="3">
    <location>
        <position position="134"/>
    </location>
</feature>
<evidence type="ECO:0000256" key="1">
    <source>
        <dbReference type="SAM" id="Phobius"/>
    </source>
</evidence>
<gene>
    <name evidence="3" type="ORF">MNOR_LOCUS29706</name>
</gene>
<dbReference type="EMBL" id="CAXKWB010034855">
    <property type="protein sequence ID" value="CAL4145472.1"/>
    <property type="molecule type" value="Genomic_DNA"/>
</dbReference>
<accession>A0AAV2RUW8</accession>
<evidence type="ECO:0000313" key="3">
    <source>
        <dbReference type="EMBL" id="CAL4145472.1"/>
    </source>
</evidence>
<dbReference type="Pfam" id="PF13908">
    <property type="entry name" value="Shisa_N"/>
    <property type="match status" value="1"/>
</dbReference>
<comment type="caution">
    <text evidence="3">The sequence shown here is derived from an EMBL/GenBank/DDBJ whole genome shotgun (WGS) entry which is preliminary data.</text>
</comment>
<dbReference type="Proteomes" id="UP001497623">
    <property type="component" value="Unassembled WGS sequence"/>
</dbReference>
<sequence>VLNEDFCSGYMDPFGKWNNGFICPPLDDGSPGLCCGVETLRYCCNGKGPLHTAESSTQLHLVMGIVFGVSVAMVVSVVICCFKCSCCLLYKKRQPTNTGPLYRLHCSSAASGVANMYSFSATTTPAETPRTISR</sequence>
<organism evidence="3 4">
    <name type="scientific">Meganyctiphanes norvegica</name>
    <name type="common">Northern krill</name>
    <name type="synonym">Thysanopoda norvegica</name>
    <dbReference type="NCBI Taxonomy" id="48144"/>
    <lineage>
        <taxon>Eukaryota</taxon>
        <taxon>Metazoa</taxon>
        <taxon>Ecdysozoa</taxon>
        <taxon>Arthropoda</taxon>
        <taxon>Crustacea</taxon>
        <taxon>Multicrustacea</taxon>
        <taxon>Malacostraca</taxon>
        <taxon>Eumalacostraca</taxon>
        <taxon>Eucarida</taxon>
        <taxon>Euphausiacea</taxon>
        <taxon>Euphausiidae</taxon>
        <taxon>Meganyctiphanes</taxon>
    </lineage>
</organism>
<evidence type="ECO:0000259" key="2">
    <source>
        <dbReference type="Pfam" id="PF13908"/>
    </source>
</evidence>
<evidence type="ECO:0000313" key="4">
    <source>
        <dbReference type="Proteomes" id="UP001497623"/>
    </source>
</evidence>
<name>A0AAV2RUW8_MEGNR</name>
<protein>
    <recommendedName>
        <fullName evidence="2">Shisa N-terminal domain-containing protein</fullName>
    </recommendedName>
</protein>
<feature type="non-terminal residue" evidence="3">
    <location>
        <position position="1"/>
    </location>
</feature>
<dbReference type="InterPro" id="IPR053891">
    <property type="entry name" value="Shisa_N"/>
</dbReference>
<proteinExistence type="predicted"/>
<keyword evidence="1" id="KW-0472">Membrane</keyword>
<keyword evidence="4" id="KW-1185">Reference proteome</keyword>
<keyword evidence="1" id="KW-1133">Transmembrane helix</keyword>
<keyword evidence="1" id="KW-0812">Transmembrane</keyword>
<feature type="transmembrane region" description="Helical" evidence="1">
    <location>
        <begin position="59"/>
        <end position="82"/>
    </location>
</feature>
<feature type="domain" description="Shisa N-terminal" evidence="2">
    <location>
        <begin position="5"/>
        <end position="46"/>
    </location>
</feature>